<proteinExistence type="predicted"/>
<organism evidence="7">
    <name type="scientific">Caldithrix abyssi</name>
    <dbReference type="NCBI Taxonomy" id="187145"/>
    <lineage>
        <taxon>Bacteria</taxon>
        <taxon>Pseudomonadati</taxon>
        <taxon>Calditrichota</taxon>
        <taxon>Calditrichia</taxon>
        <taxon>Calditrichales</taxon>
        <taxon>Calditrichaceae</taxon>
        <taxon>Caldithrix</taxon>
    </lineage>
</organism>
<dbReference type="PANTHER" id="PTHR33529:SF6">
    <property type="entry name" value="YJGP_YJGQ FAMILY PERMEASE"/>
    <property type="match status" value="1"/>
</dbReference>
<dbReference type="EMBL" id="DRQG01000019">
    <property type="protein sequence ID" value="HGY54427.1"/>
    <property type="molecule type" value="Genomic_DNA"/>
</dbReference>
<evidence type="ECO:0000256" key="2">
    <source>
        <dbReference type="ARBA" id="ARBA00022475"/>
    </source>
</evidence>
<keyword evidence="4 6" id="KW-1133">Transmembrane helix</keyword>
<keyword evidence="3 6" id="KW-0812">Transmembrane</keyword>
<protein>
    <submittedName>
        <fullName evidence="7">YjgP/YjgQ family permease</fullName>
    </submittedName>
</protein>
<name>A0A7V4UC48_CALAY</name>
<evidence type="ECO:0000256" key="5">
    <source>
        <dbReference type="ARBA" id="ARBA00023136"/>
    </source>
</evidence>
<feature type="transmembrane region" description="Helical" evidence="6">
    <location>
        <begin position="378"/>
        <end position="396"/>
    </location>
</feature>
<dbReference type="GO" id="GO:0015920">
    <property type="term" value="P:lipopolysaccharide transport"/>
    <property type="evidence" value="ECO:0007669"/>
    <property type="project" value="TreeGrafter"/>
</dbReference>
<reference evidence="7" key="1">
    <citation type="journal article" date="2020" name="mSystems">
        <title>Genome- and Community-Level Interaction Insights into Carbon Utilization and Element Cycling Functions of Hydrothermarchaeota in Hydrothermal Sediment.</title>
        <authorList>
            <person name="Zhou Z."/>
            <person name="Liu Y."/>
            <person name="Xu W."/>
            <person name="Pan J."/>
            <person name="Luo Z.H."/>
            <person name="Li M."/>
        </authorList>
    </citation>
    <scope>NUCLEOTIDE SEQUENCE [LARGE SCALE GENOMIC DNA]</scope>
    <source>
        <strain evidence="7">HyVt-577</strain>
    </source>
</reference>
<accession>A0A7V4UC48</accession>
<gene>
    <name evidence="7" type="ORF">ENK44_01870</name>
</gene>
<dbReference type="Pfam" id="PF03739">
    <property type="entry name" value="LptF_LptG"/>
    <property type="match status" value="1"/>
</dbReference>
<feature type="transmembrane region" description="Helical" evidence="6">
    <location>
        <begin position="403"/>
        <end position="420"/>
    </location>
</feature>
<feature type="transmembrane region" description="Helical" evidence="6">
    <location>
        <begin position="12"/>
        <end position="33"/>
    </location>
</feature>
<dbReference type="InterPro" id="IPR005495">
    <property type="entry name" value="LptG/LptF_permease"/>
</dbReference>
<comment type="caution">
    <text evidence="7">The sequence shown here is derived from an EMBL/GenBank/DDBJ whole genome shotgun (WGS) entry which is preliminary data.</text>
</comment>
<feature type="transmembrane region" description="Helical" evidence="6">
    <location>
        <begin position="432"/>
        <end position="455"/>
    </location>
</feature>
<keyword evidence="5 6" id="KW-0472">Membrane</keyword>
<dbReference type="Proteomes" id="UP000885779">
    <property type="component" value="Unassembled WGS sequence"/>
</dbReference>
<evidence type="ECO:0000256" key="4">
    <source>
        <dbReference type="ARBA" id="ARBA00022989"/>
    </source>
</evidence>
<keyword evidence="2" id="KW-1003">Cell membrane</keyword>
<dbReference type="AlphaFoldDB" id="A0A7V4UC48"/>
<dbReference type="GO" id="GO:0043190">
    <property type="term" value="C:ATP-binding cassette (ABC) transporter complex"/>
    <property type="evidence" value="ECO:0007669"/>
    <property type="project" value="TreeGrafter"/>
</dbReference>
<evidence type="ECO:0000313" key="7">
    <source>
        <dbReference type="EMBL" id="HGY54427.1"/>
    </source>
</evidence>
<evidence type="ECO:0000256" key="6">
    <source>
        <dbReference type="SAM" id="Phobius"/>
    </source>
</evidence>
<feature type="transmembrane region" description="Helical" evidence="6">
    <location>
        <begin position="99"/>
        <end position="117"/>
    </location>
</feature>
<comment type="subcellular location">
    <subcellularLocation>
        <location evidence="1">Cell membrane</location>
        <topology evidence="1">Multi-pass membrane protein</topology>
    </subcellularLocation>
</comment>
<evidence type="ECO:0000256" key="3">
    <source>
        <dbReference type="ARBA" id="ARBA00022692"/>
    </source>
</evidence>
<feature type="transmembrane region" description="Helical" evidence="6">
    <location>
        <begin position="53"/>
        <end position="78"/>
    </location>
</feature>
<dbReference type="PANTHER" id="PTHR33529">
    <property type="entry name" value="SLR0882 PROTEIN-RELATED"/>
    <property type="match status" value="1"/>
</dbReference>
<sequence>MKILTKYIIKEHIGPFFFALAVIMFILLMNFLVKYIDQIFGKGLPIITIVKLILFNMGWMLALAVPMASLVAVLMAYGRFSADNEITILKSSGISVLKIILPSLYLGILLTAVMIYFSDQILPETNHKASMLFRSIRQKKPTLHLEEHIFYNLDKYTFVVGRIEKTLPEQWLDLSNLLGPEYDNLDQLDRLHDLTIFDRSSVGKDITIIAKEGYMVYSRKYKALIFTLFDGEYHEMDTKKMEEYQRSLFRKNVVYIPAKEFDFEEKESSYRSDREMNIKMMKERIGEFSQQIQRQKTKIAKNIASYFQKTESILALNDSLAKKNIQLPVISDEQWRNAARRALTTAKRREQQMKTSKSYIENHYQSVNKYAVEIYKKISIPFASIVFVLVGAPLGIMARKGSMGVAISMSIGFFLLYWAFLIGGEDLADRRIVSPMMAMWAANIVVGAFGVLLMWRAVRENATIKWERLAYLFKLEWLFKKEKL</sequence>
<evidence type="ECO:0000256" key="1">
    <source>
        <dbReference type="ARBA" id="ARBA00004651"/>
    </source>
</evidence>